<evidence type="ECO:0000256" key="3">
    <source>
        <dbReference type="ARBA" id="ARBA00022781"/>
    </source>
</evidence>
<keyword evidence="3" id="KW-0375">Hydrogen ion transport</keyword>
<dbReference type="Pfam" id="PF00213">
    <property type="entry name" value="OSCP"/>
    <property type="match status" value="1"/>
</dbReference>
<dbReference type="InterPro" id="IPR000711">
    <property type="entry name" value="ATPase_OSCP/dsu"/>
</dbReference>
<feature type="non-terminal residue" evidence="7">
    <location>
        <position position="1"/>
    </location>
</feature>
<reference evidence="7 8" key="1">
    <citation type="submission" date="2017-09" db="EMBL/GenBank/DDBJ databases">
        <title>Depth-based differentiation of microbial function through sediment-hosted aquifers and enrichment of novel symbionts in the deep terrestrial subsurface.</title>
        <authorList>
            <person name="Probst A.J."/>
            <person name="Ladd B."/>
            <person name="Jarett J.K."/>
            <person name="Geller-Mcgrath D.E."/>
            <person name="Sieber C.M."/>
            <person name="Emerson J.B."/>
            <person name="Anantharaman K."/>
            <person name="Thomas B.C."/>
            <person name="Malmstrom R."/>
            <person name="Stieglmeier M."/>
            <person name="Klingl A."/>
            <person name="Woyke T."/>
            <person name="Ryan C.M."/>
            <person name="Banfield J.F."/>
        </authorList>
    </citation>
    <scope>NUCLEOTIDE SEQUENCE [LARGE SCALE GENOMIC DNA]</scope>
    <source>
        <strain evidence="7">CG22_combo_CG10-13_8_21_14_all_33_16</strain>
    </source>
</reference>
<keyword evidence="2" id="KW-0813">Transport</keyword>
<evidence type="ECO:0000313" key="8">
    <source>
        <dbReference type="Proteomes" id="UP000230802"/>
    </source>
</evidence>
<dbReference type="EMBL" id="PCTD01000176">
    <property type="protein sequence ID" value="PIP64184.1"/>
    <property type="molecule type" value="Genomic_DNA"/>
</dbReference>
<dbReference type="GO" id="GO:0016020">
    <property type="term" value="C:membrane"/>
    <property type="evidence" value="ECO:0007669"/>
    <property type="project" value="UniProtKB-SubCell"/>
</dbReference>
<protein>
    <submittedName>
        <fullName evidence="7">Uncharacterized protein</fullName>
    </submittedName>
</protein>
<comment type="subcellular location">
    <subcellularLocation>
        <location evidence="1">Membrane</location>
    </subcellularLocation>
</comment>
<gene>
    <name evidence="7" type="ORF">COW96_03985</name>
</gene>
<keyword evidence="4" id="KW-0406">Ion transport</keyword>
<name>A0A2H0C2Q5_9BACT</name>
<keyword evidence="6" id="KW-0066">ATP synthesis</keyword>
<dbReference type="InterPro" id="IPR020781">
    <property type="entry name" value="ATPase_OSCP/d_CS"/>
</dbReference>
<dbReference type="PRINTS" id="PR00125">
    <property type="entry name" value="ATPASEDELTA"/>
</dbReference>
<accession>A0A2H0C2Q5</accession>
<organism evidence="7 8">
    <name type="scientific">Candidatus Roizmanbacteria bacterium CG22_combo_CG10-13_8_21_14_all_33_16</name>
    <dbReference type="NCBI Taxonomy" id="1974859"/>
    <lineage>
        <taxon>Bacteria</taxon>
        <taxon>Candidatus Roizmaniibacteriota</taxon>
    </lineage>
</organism>
<keyword evidence="5" id="KW-0472">Membrane</keyword>
<dbReference type="PROSITE" id="PS00389">
    <property type="entry name" value="ATPASE_DELTA"/>
    <property type="match status" value="1"/>
</dbReference>
<comment type="caution">
    <text evidence="7">The sequence shown here is derived from an EMBL/GenBank/DDBJ whole genome shotgun (WGS) entry which is preliminary data.</text>
</comment>
<dbReference type="GO" id="GO:0046933">
    <property type="term" value="F:proton-transporting ATP synthase activity, rotational mechanism"/>
    <property type="evidence" value="ECO:0007669"/>
    <property type="project" value="InterPro"/>
</dbReference>
<dbReference type="AlphaFoldDB" id="A0A2H0C2Q5"/>
<proteinExistence type="predicted"/>
<dbReference type="Proteomes" id="UP000230802">
    <property type="component" value="Unassembled WGS sequence"/>
</dbReference>
<evidence type="ECO:0000256" key="6">
    <source>
        <dbReference type="ARBA" id="ARBA00023310"/>
    </source>
</evidence>
<evidence type="ECO:0000313" key="7">
    <source>
        <dbReference type="EMBL" id="PIP64184.1"/>
    </source>
</evidence>
<evidence type="ECO:0000256" key="5">
    <source>
        <dbReference type="ARBA" id="ARBA00023136"/>
    </source>
</evidence>
<evidence type="ECO:0000256" key="4">
    <source>
        <dbReference type="ARBA" id="ARBA00023065"/>
    </source>
</evidence>
<sequence length="91" mass="10538">DPEVKNRLKQLLKKEVEKINKMVVIKSAYQLDKNEIDMVFRALPEFYGMPYETIIDQEIMAGIIVQQGSKIYDLSLSGQLKSLSNKIYEID</sequence>
<evidence type="ECO:0000256" key="2">
    <source>
        <dbReference type="ARBA" id="ARBA00022448"/>
    </source>
</evidence>
<evidence type="ECO:0000256" key="1">
    <source>
        <dbReference type="ARBA" id="ARBA00004370"/>
    </source>
</evidence>